<accession>A0A8J7YRI1</accession>
<gene>
    <name evidence="1" type="ORF">J9259_08460</name>
</gene>
<comment type="caution">
    <text evidence="1">The sequence shown here is derived from an EMBL/GenBank/DDBJ whole genome shotgun (WGS) entry which is preliminary data.</text>
</comment>
<dbReference type="Gene3D" id="3.30.420.40">
    <property type="match status" value="2"/>
</dbReference>
<dbReference type="PANTHER" id="PTHR18964">
    <property type="entry name" value="ROK (REPRESSOR, ORF, KINASE) FAMILY"/>
    <property type="match status" value="1"/>
</dbReference>
<dbReference type="PANTHER" id="PTHR18964:SF149">
    <property type="entry name" value="BIFUNCTIONAL UDP-N-ACETYLGLUCOSAMINE 2-EPIMERASE_N-ACETYLMANNOSAMINE KINASE"/>
    <property type="match status" value="1"/>
</dbReference>
<organism evidence="1 2">
    <name type="scientific">Candidatus Sysuiplasma superficiale</name>
    <dbReference type="NCBI Taxonomy" id="2823368"/>
    <lineage>
        <taxon>Archaea</taxon>
        <taxon>Methanobacteriati</taxon>
        <taxon>Thermoplasmatota</taxon>
        <taxon>Thermoplasmata</taxon>
        <taxon>Candidatus Sysuiplasmatales</taxon>
        <taxon>Candidatus Sysuiplasmataceae</taxon>
        <taxon>Candidatus Sysuiplasma</taxon>
    </lineage>
</organism>
<dbReference type="InterPro" id="IPR000600">
    <property type="entry name" value="ROK"/>
</dbReference>
<protein>
    <submittedName>
        <fullName evidence="1">ROK family protein</fullName>
    </submittedName>
</protein>
<sequence length="338" mass="35553">MTERKFALGCDVGATKVSVTVAGGPGVIDDRIVDTTHRMRKPSDLVLEVCANIDKLLERNGLNISGCIGLGVAICGFVRSREGVIVASPNLEGWSDTPLGDLLAGKLGVPVMIDNDANVGALGEFRYGGIADGRDFLYVTLSTGIGAGIIINGRPYEGACHVAGELGHTTVIMDGPKCNCGKNGCLETISSGLAVERIANDRLGREETSLKKRAAERGGKVDAKTVFEEARKGDLLSMEIVDNACRYLGLALSNAVMLLSVSSVIIGGGMANEGEYLRKKVEHYMRKDIAKGPNEQAELHISARPTGVVDLGALELVFEGKAPGHEPAGRGNAAPLRT</sequence>
<dbReference type="InterPro" id="IPR049874">
    <property type="entry name" value="ROK_cs"/>
</dbReference>
<reference evidence="1" key="1">
    <citation type="submission" date="2021-04" db="EMBL/GenBank/DDBJ databases">
        <title>Genomic insights into ecological role and evolution of a novel Thermoplasmata order Candidatus Sysuiplasmatales.</title>
        <authorList>
            <person name="Yuan Y."/>
        </authorList>
    </citation>
    <scope>NUCLEOTIDE SEQUENCE</scope>
    <source>
        <strain evidence="1">YP2-bin.285</strain>
    </source>
</reference>
<dbReference type="SUPFAM" id="SSF53067">
    <property type="entry name" value="Actin-like ATPase domain"/>
    <property type="match status" value="1"/>
</dbReference>
<dbReference type="Pfam" id="PF00480">
    <property type="entry name" value="ROK"/>
    <property type="match status" value="1"/>
</dbReference>
<evidence type="ECO:0000313" key="1">
    <source>
        <dbReference type="EMBL" id="MBX8632526.1"/>
    </source>
</evidence>
<proteinExistence type="predicted"/>
<dbReference type="EMBL" id="JAGVSJ010000033">
    <property type="protein sequence ID" value="MBX8632526.1"/>
    <property type="molecule type" value="Genomic_DNA"/>
</dbReference>
<evidence type="ECO:0000313" key="2">
    <source>
        <dbReference type="Proteomes" id="UP000716004"/>
    </source>
</evidence>
<dbReference type="InterPro" id="IPR043129">
    <property type="entry name" value="ATPase_NBD"/>
</dbReference>
<name>A0A8J7YRI1_9ARCH</name>
<dbReference type="PROSITE" id="PS01125">
    <property type="entry name" value="ROK"/>
    <property type="match status" value="1"/>
</dbReference>
<dbReference type="Proteomes" id="UP000716004">
    <property type="component" value="Unassembled WGS sequence"/>
</dbReference>
<dbReference type="AlphaFoldDB" id="A0A8J7YRI1"/>